<dbReference type="OrthoDB" id="543227at2759"/>
<dbReference type="EMBL" id="JABFAF010277670">
    <property type="protein sequence ID" value="MBA0880519.1"/>
    <property type="molecule type" value="Genomic_DNA"/>
</dbReference>
<keyword evidence="3" id="KW-1185">Reference proteome</keyword>
<evidence type="ECO:0000313" key="3">
    <source>
        <dbReference type="Proteomes" id="UP000593576"/>
    </source>
</evidence>
<organism evidence="2 3">
    <name type="scientific">Gossypium schwendimanii</name>
    <name type="common">Cotton</name>
    <dbReference type="NCBI Taxonomy" id="34291"/>
    <lineage>
        <taxon>Eukaryota</taxon>
        <taxon>Viridiplantae</taxon>
        <taxon>Streptophyta</taxon>
        <taxon>Embryophyta</taxon>
        <taxon>Tracheophyta</taxon>
        <taxon>Spermatophyta</taxon>
        <taxon>Magnoliopsida</taxon>
        <taxon>eudicotyledons</taxon>
        <taxon>Gunneridae</taxon>
        <taxon>Pentapetalae</taxon>
        <taxon>rosids</taxon>
        <taxon>malvids</taxon>
        <taxon>Malvales</taxon>
        <taxon>Malvaceae</taxon>
        <taxon>Malvoideae</taxon>
        <taxon>Gossypium</taxon>
    </lineage>
</organism>
<name>A0A7J9ND41_GOSSC</name>
<feature type="compositionally biased region" description="Basic residues" evidence="1">
    <location>
        <begin position="48"/>
        <end position="57"/>
    </location>
</feature>
<sequence>MESSLVSQTTDLRPTFSDNVPNLGNGGNVPAMNVHNKLPTNDGELKGTKKSHFHGRGKGIGAVPKGSGSTAPGWTGAGFDVDGRT</sequence>
<feature type="compositionally biased region" description="Polar residues" evidence="1">
    <location>
        <begin position="1"/>
        <end position="18"/>
    </location>
</feature>
<reference evidence="2 3" key="1">
    <citation type="journal article" date="2019" name="Genome Biol. Evol.">
        <title>Insights into the evolution of the New World diploid cottons (Gossypium, subgenus Houzingenia) based on genome sequencing.</title>
        <authorList>
            <person name="Grover C.E."/>
            <person name="Arick M.A. 2nd"/>
            <person name="Thrash A."/>
            <person name="Conover J.L."/>
            <person name="Sanders W.S."/>
            <person name="Peterson D.G."/>
            <person name="Frelichowski J.E."/>
            <person name="Scheffler J.A."/>
            <person name="Scheffler B.E."/>
            <person name="Wendel J.F."/>
        </authorList>
    </citation>
    <scope>NUCLEOTIDE SEQUENCE [LARGE SCALE GENOMIC DNA]</scope>
    <source>
        <strain evidence="2">1</strain>
        <tissue evidence="2">Leaf</tissue>
    </source>
</reference>
<dbReference type="PANTHER" id="PTHR35315:SF1">
    <property type="entry name" value="RAB6-INTERACTING GOLGIN"/>
    <property type="match status" value="1"/>
</dbReference>
<evidence type="ECO:0000256" key="1">
    <source>
        <dbReference type="SAM" id="MobiDB-lite"/>
    </source>
</evidence>
<protein>
    <submittedName>
        <fullName evidence="2">Uncharacterized protein</fullName>
    </submittedName>
</protein>
<feature type="region of interest" description="Disordered" evidence="1">
    <location>
        <begin position="1"/>
        <end position="85"/>
    </location>
</feature>
<dbReference type="PANTHER" id="PTHR35315">
    <property type="entry name" value="ACI13"/>
    <property type="match status" value="1"/>
</dbReference>
<proteinExistence type="predicted"/>
<gene>
    <name evidence="2" type="ORF">Goshw_024934</name>
</gene>
<evidence type="ECO:0000313" key="2">
    <source>
        <dbReference type="EMBL" id="MBA0880519.1"/>
    </source>
</evidence>
<dbReference type="AlphaFoldDB" id="A0A7J9ND41"/>
<comment type="caution">
    <text evidence="2">The sequence shown here is derived from an EMBL/GenBank/DDBJ whole genome shotgun (WGS) entry which is preliminary data.</text>
</comment>
<dbReference type="Proteomes" id="UP000593576">
    <property type="component" value="Unassembled WGS sequence"/>
</dbReference>
<accession>A0A7J9ND41</accession>